<dbReference type="RefSeq" id="WP_280941211.1">
    <property type="nucleotide sequence ID" value="NZ_JARYGX010000008.1"/>
</dbReference>
<organism evidence="2 3">
    <name type="scientific">Luteimonas composti</name>
    <dbReference type="NCBI Taxonomy" id="398257"/>
    <lineage>
        <taxon>Bacteria</taxon>
        <taxon>Pseudomonadati</taxon>
        <taxon>Pseudomonadota</taxon>
        <taxon>Gammaproteobacteria</taxon>
        <taxon>Lysobacterales</taxon>
        <taxon>Lysobacteraceae</taxon>
        <taxon>Luteimonas</taxon>
    </lineage>
</organism>
<proteinExistence type="predicted"/>
<gene>
    <name evidence="2" type="ORF">QF205_02765</name>
</gene>
<reference evidence="2" key="2">
    <citation type="submission" date="2023-04" db="EMBL/GenBank/DDBJ databases">
        <authorList>
            <person name="Sun J.-Q."/>
        </authorList>
    </citation>
    <scope>NUCLEOTIDE SEQUENCE</scope>
    <source>
        <strain evidence="2">CC-YY355</strain>
    </source>
</reference>
<keyword evidence="3" id="KW-1185">Reference proteome</keyword>
<dbReference type="PROSITE" id="PS51257">
    <property type="entry name" value="PROKAR_LIPOPROTEIN"/>
    <property type="match status" value="1"/>
</dbReference>
<feature type="chain" id="PRO_5046822942" evidence="1">
    <location>
        <begin position="22"/>
        <end position="71"/>
    </location>
</feature>
<sequence>MNAALRVVTATVLLAGLAACASSSGIARRPVVQPQPGTLVADAVYVSRVERLAGRRYMQVHWVNPPQRRVD</sequence>
<keyword evidence="1" id="KW-0732">Signal</keyword>
<dbReference type="Proteomes" id="UP001160550">
    <property type="component" value="Unassembled WGS sequence"/>
</dbReference>
<reference evidence="2" key="1">
    <citation type="journal article" date="2007" name="Int. J. Syst. Evol. Microbiol.">
        <title>Luteimonas composti sp. nov., a moderately thermophilic bacterium isolated from food waste.</title>
        <authorList>
            <person name="Young C.C."/>
            <person name="Kampfer P."/>
            <person name="Chen W.M."/>
            <person name="Yen W.S."/>
            <person name="Arun A.B."/>
            <person name="Lai W.A."/>
            <person name="Shen F.T."/>
            <person name="Rekha P.D."/>
            <person name="Lin K.Y."/>
            <person name="Chou J.H."/>
        </authorList>
    </citation>
    <scope>NUCLEOTIDE SEQUENCE</scope>
    <source>
        <strain evidence="2">CC-YY355</strain>
    </source>
</reference>
<evidence type="ECO:0000313" key="2">
    <source>
        <dbReference type="EMBL" id="MDH7452001.1"/>
    </source>
</evidence>
<accession>A0ABT6MN40</accession>
<dbReference type="EMBL" id="JARYGX010000008">
    <property type="protein sequence ID" value="MDH7452001.1"/>
    <property type="molecule type" value="Genomic_DNA"/>
</dbReference>
<feature type="signal peptide" evidence="1">
    <location>
        <begin position="1"/>
        <end position="21"/>
    </location>
</feature>
<protein>
    <submittedName>
        <fullName evidence="2">Uncharacterized protein</fullName>
    </submittedName>
</protein>
<evidence type="ECO:0000313" key="3">
    <source>
        <dbReference type="Proteomes" id="UP001160550"/>
    </source>
</evidence>
<comment type="caution">
    <text evidence="2">The sequence shown here is derived from an EMBL/GenBank/DDBJ whole genome shotgun (WGS) entry which is preliminary data.</text>
</comment>
<evidence type="ECO:0000256" key="1">
    <source>
        <dbReference type="SAM" id="SignalP"/>
    </source>
</evidence>
<name>A0ABT6MN40_9GAMM</name>